<dbReference type="Pfam" id="PF13469">
    <property type="entry name" value="Sulfotransfer_3"/>
    <property type="match status" value="1"/>
</dbReference>
<accession>A0A1I6GGZ1</accession>
<evidence type="ECO:0000313" key="2">
    <source>
        <dbReference type="Proteomes" id="UP000199658"/>
    </source>
</evidence>
<name>A0A1I6GGZ1_9RHOB</name>
<dbReference type="SUPFAM" id="SSF52540">
    <property type="entry name" value="P-loop containing nucleoside triphosphate hydrolases"/>
    <property type="match status" value="1"/>
</dbReference>
<organism evidence="1 2">
    <name type="scientific">Litoreibacter janthinus</name>
    <dbReference type="NCBI Taxonomy" id="670154"/>
    <lineage>
        <taxon>Bacteria</taxon>
        <taxon>Pseudomonadati</taxon>
        <taxon>Pseudomonadota</taxon>
        <taxon>Alphaproteobacteria</taxon>
        <taxon>Rhodobacterales</taxon>
        <taxon>Roseobacteraceae</taxon>
        <taxon>Litoreibacter</taxon>
    </lineage>
</organism>
<dbReference type="InterPro" id="IPR027417">
    <property type="entry name" value="P-loop_NTPase"/>
</dbReference>
<sequence length="265" mass="29005">MRRAVQVTSKDHILKVMSLTRFHFVAGLPKSGARYFASLLAQNSRFCVSSDSPAHSVFCHLTEAWAQQDGPLSFVDASTRTALLRASMDAVHHGRAMDSVVFDNNPEWLPHMASLAELFPLSRFILLVRDPARIAAEMAQETGGAQTPAALMSDHGVIGKPVGCIQAALTSKAAERLLLIDYDRLLSDPERVMNAMYSFLGDVVFTHDFRALPPAAPRAQRMPMGLARRVAAIGDGTRRRIQKNDLPIWRRSSGSAATMLLPEAG</sequence>
<proteinExistence type="predicted"/>
<dbReference type="STRING" id="670154.SAMN04488002_1458"/>
<dbReference type="AlphaFoldDB" id="A0A1I6GGZ1"/>
<keyword evidence="2" id="KW-1185">Reference proteome</keyword>
<evidence type="ECO:0000313" key="1">
    <source>
        <dbReference type="EMBL" id="SFR41410.1"/>
    </source>
</evidence>
<dbReference type="Proteomes" id="UP000199658">
    <property type="component" value="Unassembled WGS sequence"/>
</dbReference>
<gene>
    <name evidence="1" type="ORF">SAMN04488002_1458</name>
</gene>
<dbReference type="GO" id="GO:0016740">
    <property type="term" value="F:transferase activity"/>
    <property type="evidence" value="ECO:0007669"/>
    <property type="project" value="UniProtKB-KW"/>
</dbReference>
<reference evidence="2" key="1">
    <citation type="submission" date="2016-10" db="EMBL/GenBank/DDBJ databases">
        <authorList>
            <person name="Varghese N."/>
            <person name="Submissions S."/>
        </authorList>
    </citation>
    <scope>NUCLEOTIDE SEQUENCE [LARGE SCALE GENOMIC DNA]</scope>
    <source>
        <strain evidence="2">DSM 26921</strain>
    </source>
</reference>
<dbReference type="Gene3D" id="3.40.50.300">
    <property type="entry name" value="P-loop containing nucleotide triphosphate hydrolases"/>
    <property type="match status" value="1"/>
</dbReference>
<protein>
    <submittedName>
        <fullName evidence="1">Sulfotransferase family protein</fullName>
    </submittedName>
</protein>
<dbReference type="EMBL" id="FOYO01000001">
    <property type="protein sequence ID" value="SFR41410.1"/>
    <property type="molecule type" value="Genomic_DNA"/>
</dbReference>
<keyword evidence="1" id="KW-0808">Transferase</keyword>